<proteinExistence type="predicted"/>
<feature type="region of interest" description="Disordered" evidence="1">
    <location>
        <begin position="1"/>
        <end position="56"/>
    </location>
</feature>
<protein>
    <submittedName>
        <fullName evidence="2">Uncharacterized protein</fullName>
    </submittedName>
</protein>
<accession>A0A1V6U5H2</accession>
<keyword evidence="3" id="KW-1185">Reference proteome</keyword>
<comment type="caution">
    <text evidence="2">The sequence shown here is derived from an EMBL/GenBank/DDBJ whole genome shotgun (WGS) entry which is preliminary data.</text>
</comment>
<organism evidence="2 3">
    <name type="scientific">Penicillium coprophilum</name>
    <dbReference type="NCBI Taxonomy" id="36646"/>
    <lineage>
        <taxon>Eukaryota</taxon>
        <taxon>Fungi</taxon>
        <taxon>Dikarya</taxon>
        <taxon>Ascomycota</taxon>
        <taxon>Pezizomycotina</taxon>
        <taxon>Eurotiomycetes</taxon>
        <taxon>Eurotiomycetidae</taxon>
        <taxon>Eurotiales</taxon>
        <taxon>Aspergillaceae</taxon>
        <taxon>Penicillium</taxon>
    </lineage>
</organism>
<reference evidence="3" key="1">
    <citation type="journal article" date="2017" name="Nat. Microbiol.">
        <title>Global analysis of biosynthetic gene clusters reveals vast potential of secondary metabolite production in Penicillium species.</title>
        <authorList>
            <person name="Nielsen J.C."/>
            <person name="Grijseels S."/>
            <person name="Prigent S."/>
            <person name="Ji B."/>
            <person name="Dainat J."/>
            <person name="Nielsen K.F."/>
            <person name="Frisvad J.C."/>
            <person name="Workman M."/>
            <person name="Nielsen J."/>
        </authorList>
    </citation>
    <scope>NUCLEOTIDE SEQUENCE [LARGE SCALE GENOMIC DNA]</scope>
    <source>
        <strain evidence="3">IBT 31321</strain>
    </source>
</reference>
<feature type="non-terminal residue" evidence="2">
    <location>
        <position position="1"/>
    </location>
</feature>
<name>A0A1V6U5H2_9EURO</name>
<evidence type="ECO:0000313" key="2">
    <source>
        <dbReference type="EMBL" id="OQE33777.1"/>
    </source>
</evidence>
<sequence length="56" mass="6272">AGISDDEELESETEYVSEADNMNAYDRDASPGLQDPDLPLDQEMDSVELPNHHPIR</sequence>
<dbReference type="EMBL" id="MDDG01000039">
    <property type="protein sequence ID" value="OQE33777.1"/>
    <property type="molecule type" value="Genomic_DNA"/>
</dbReference>
<feature type="compositionally biased region" description="Acidic residues" evidence="1">
    <location>
        <begin position="1"/>
        <end position="17"/>
    </location>
</feature>
<dbReference type="AlphaFoldDB" id="A0A1V6U5H2"/>
<evidence type="ECO:0000256" key="1">
    <source>
        <dbReference type="SAM" id="MobiDB-lite"/>
    </source>
</evidence>
<evidence type="ECO:0000313" key="3">
    <source>
        <dbReference type="Proteomes" id="UP000191500"/>
    </source>
</evidence>
<gene>
    <name evidence="2" type="ORF">PENCOP_c039G01191</name>
</gene>
<dbReference type="Proteomes" id="UP000191500">
    <property type="component" value="Unassembled WGS sequence"/>
</dbReference>